<keyword evidence="3" id="KW-1185">Reference proteome</keyword>
<comment type="caution">
    <text evidence="2">The sequence shown here is derived from an EMBL/GenBank/DDBJ whole genome shotgun (WGS) entry which is preliminary data.</text>
</comment>
<reference evidence="3" key="1">
    <citation type="journal article" date="2019" name="Int. J. Syst. Evol. Microbiol.">
        <title>The Global Catalogue of Microorganisms (GCM) 10K type strain sequencing project: providing services to taxonomists for standard genome sequencing and annotation.</title>
        <authorList>
            <consortium name="The Broad Institute Genomics Platform"/>
            <consortium name="The Broad Institute Genome Sequencing Center for Infectious Disease"/>
            <person name="Wu L."/>
            <person name="Ma J."/>
        </authorList>
    </citation>
    <scope>NUCLEOTIDE SEQUENCE [LARGE SCALE GENOMIC DNA]</scope>
    <source>
        <strain evidence="3">JCM 18285</strain>
    </source>
</reference>
<evidence type="ECO:0000256" key="1">
    <source>
        <dbReference type="SAM" id="Phobius"/>
    </source>
</evidence>
<evidence type="ECO:0000313" key="2">
    <source>
        <dbReference type="EMBL" id="GAA4945892.1"/>
    </source>
</evidence>
<keyword evidence="1" id="KW-0812">Transmembrane</keyword>
<dbReference type="Proteomes" id="UP001501302">
    <property type="component" value="Unassembled WGS sequence"/>
</dbReference>
<feature type="transmembrane region" description="Helical" evidence="1">
    <location>
        <begin position="76"/>
        <end position="95"/>
    </location>
</feature>
<evidence type="ECO:0000313" key="3">
    <source>
        <dbReference type="Proteomes" id="UP001501302"/>
    </source>
</evidence>
<feature type="transmembrane region" description="Helical" evidence="1">
    <location>
        <begin position="171"/>
        <end position="196"/>
    </location>
</feature>
<feature type="transmembrane region" description="Helical" evidence="1">
    <location>
        <begin position="132"/>
        <end position="159"/>
    </location>
</feature>
<keyword evidence="1" id="KW-1133">Transmembrane helix</keyword>
<sequence>MEEFLFEHRTEITRVVEFMAAITGIVLFKKYKHTNAKYFIFFLIYLSLGDFGNTYTKYVKNDGFFNFLEGTVFEKNYWWSTLFWKIGAILFFAYYYNKILSNKKFKIIIKFIGFIFFVFSFVYILLNWDEYFIRYFPAISIFGAFIIFMCTVFYFIEVLQSNKILIFYKSLNFYISFAIFIWWLIITPIVFFDIYLLNRDINYIQLRYFIYLLANIIMYSTFTFALIWCRPQND</sequence>
<proteinExistence type="predicted"/>
<accession>A0ABP9GNR0</accession>
<feature type="transmembrane region" description="Helical" evidence="1">
    <location>
        <begin position="38"/>
        <end position="56"/>
    </location>
</feature>
<keyword evidence="1" id="KW-0472">Membrane</keyword>
<gene>
    <name evidence="2" type="ORF">GCM10023314_18960</name>
</gene>
<feature type="transmembrane region" description="Helical" evidence="1">
    <location>
        <begin position="208"/>
        <end position="229"/>
    </location>
</feature>
<dbReference type="EMBL" id="BAABJJ010000029">
    <property type="protein sequence ID" value="GAA4945892.1"/>
    <property type="molecule type" value="Genomic_DNA"/>
</dbReference>
<feature type="transmembrane region" description="Helical" evidence="1">
    <location>
        <begin position="107"/>
        <end position="126"/>
    </location>
</feature>
<protein>
    <submittedName>
        <fullName evidence="2">Uncharacterized protein</fullName>
    </submittedName>
</protein>
<organism evidence="2 3">
    <name type="scientific">Algibacter agarivorans</name>
    <dbReference type="NCBI Taxonomy" id="1109741"/>
    <lineage>
        <taxon>Bacteria</taxon>
        <taxon>Pseudomonadati</taxon>
        <taxon>Bacteroidota</taxon>
        <taxon>Flavobacteriia</taxon>
        <taxon>Flavobacteriales</taxon>
        <taxon>Flavobacteriaceae</taxon>
        <taxon>Algibacter</taxon>
    </lineage>
</organism>
<name>A0ABP9GNR0_9FLAO</name>